<accession>A0A5J4RII6</accession>
<gene>
    <name evidence="1" type="ORF">EZS27_018224</name>
</gene>
<evidence type="ECO:0000313" key="1">
    <source>
        <dbReference type="EMBL" id="KAA6333344.1"/>
    </source>
</evidence>
<comment type="caution">
    <text evidence="1">The sequence shown here is derived from an EMBL/GenBank/DDBJ whole genome shotgun (WGS) entry which is preliminary data.</text>
</comment>
<reference evidence="1" key="1">
    <citation type="submission" date="2019-03" db="EMBL/GenBank/DDBJ databases">
        <title>Single cell metagenomics reveals metabolic interactions within the superorganism composed of flagellate Streblomastix strix and complex community of Bacteroidetes bacteria on its surface.</title>
        <authorList>
            <person name="Treitli S.C."/>
            <person name="Kolisko M."/>
            <person name="Husnik F."/>
            <person name="Keeling P."/>
            <person name="Hampl V."/>
        </authorList>
    </citation>
    <scope>NUCLEOTIDE SEQUENCE</scope>
    <source>
        <strain evidence="1">STM</strain>
    </source>
</reference>
<protein>
    <submittedName>
        <fullName evidence="1">Uncharacterized protein</fullName>
    </submittedName>
</protein>
<proteinExistence type="predicted"/>
<name>A0A5J4RII6_9ZZZZ</name>
<organism evidence="1">
    <name type="scientific">termite gut metagenome</name>
    <dbReference type="NCBI Taxonomy" id="433724"/>
    <lineage>
        <taxon>unclassified sequences</taxon>
        <taxon>metagenomes</taxon>
        <taxon>organismal metagenomes</taxon>
    </lineage>
</organism>
<dbReference type="AlphaFoldDB" id="A0A5J4RII6"/>
<sequence length="31" mass="3902">MFVWQNKADKVTVYDLIWQDYLTIKQYCFIQ</sequence>
<dbReference type="EMBL" id="SNRY01001124">
    <property type="protein sequence ID" value="KAA6333344.1"/>
    <property type="molecule type" value="Genomic_DNA"/>
</dbReference>